<dbReference type="GO" id="GO:0016747">
    <property type="term" value="F:acyltransferase activity, transferring groups other than amino-acyl groups"/>
    <property type="evidence" value="ECO:0007669"/>
    <property type="project" value="InterPro"/>
</dbReference>
<accession>W7V2L9</accession>
<evidence type="ECO:0000313" key="3">
    <source>
        <dbReference type="Proteomes" id="UP000019365"/>
    </source>
</evidence>
<dbReference type="AlphaFoldDB" id="W7V2L9"/>
<sequence>MKIVKAGIADLDTIRRIVRDTIRAVYPRYYPKGAVDFFLAHHSDENIIKDITAGNVCILLNEEGQPAGTVTTAENELNRLFVLPEYQGHGYGGELIRFAENVIFEKYDRVVLSASLPAKKIYLKREYSCTEYNMTECPNGDFLCYDEMIKLRDN</sequence>
<dbReference type="Proteomes" id="UP000019365">
    <property type="component" value="Unassembled WGS sequence"/>
</dbReference>
<dbReference type="EMBL" id="ATAX01000003">
    <property type="protein sequence ID" value="EWM55215.1"/>
    <property type="molecule type" value="Genomic_DNA"/>
</dbReference>
<organism evidence="2 3">
    <name type="scientific">Ruminococcus flavefaciens 007c</name>
    <dbReference type="NCBI Taxonomy" id="1341157"/>
    <lineage>
        <taxon>Bacteria</taxon>
        <taxon>Bacillati</taxon>
        <taxon>Bacillota</taxon>
        <taxon>Clostridia</taxon>
        <taxon>Eubacteriales</taxon>
        <taxon>Oscillospiraceae</taxon>
        <taxon>Ruminococcus</taxon>
    </lineage>
</organism>
<dbReference type="InterPro" id="IPR016181">
    <property type="entry name" value="Acyl_CoA_acyltransferase"/>
</dbReference>
<dbReference type="PROSITE" id="PS51186">
    <property type="entry name" value="GNAT"/>
    <property type="match status" value="1"/>
</dbReference>
<gene>
    <name evidence="2" type="ORF">RF007C_04475</name>
</gene>
<dbReference type="eggNOG" id="COG0454">
    <property type="taxonomic scope" value="Bacteria"/>
</dbReference>
<feature type="domain" description="N-acetyltransferase" evidence="1">
    <location>
        <begin position="1"/>
        <end position="153"/>
    </location>
</feature>
<dbReference type="RefSeq" id="WP_037296340.1">
    <property type="nucleotide sequence ID" value="NZ_ATAX01000003.1"/>
</dbReference>
<keyword evidence="3" id="KW-1185">Reference proteome</keyword>
<proteinExistence type="predicted"/>
<dbReference type="Pfam" id="PF13673">
    <property type="entry name" value="Acetyltransf_10"/>
    <property type="match status" value="1"/>
</dbReference>
<dbReference type="OrthoDB" id="9800797at2"/>
<evidence type="ECO:0000313" key="2">
    <source>
        <dbReference type="EMBL" id="EWM55215.1"/>
    </source>
</evidence>
<protein>
    <recommendedName>
        <fullName evidence="1">N-acetyltransferase domain-containing protein</fullName>
    </recommendedName>
</protein>
<comment type="caution">
    <text evidence="2">The sequence shown here is derived from an EMBL/GenBank/DDBJ whole genome shotgun (WGS) entry which is preliminary data.</text>
</comment>
<dbReference type="SUPFAM" id="SSF55729">
    <property type="entry name" value="Acyl-CoA N-acyltransferases (Nat)"/>
    <property type="match status" value="1"/>
</dbReference>
<name>W7V2L9_RUMFL</name>
<dbReference type="InterPro" id="IPR000182">
    <property type="entry name" value="GNAT_dom"/>
</dbReference>
<evidence type="ECO:0000259" key="1">
    <source>
        <dbReference type="PROSITE" id="PS51186"/>
    </source>
</evidence>
<dbReference type="CDD" id="cd04301">
    <property type="entry name" value="NAT_SF"/>
    <property type="match status" value="1"/>
</dbReference>
<dbReference type="PATRIC" id="fig|1341157.4.peg.28"/>
<dbReference type="Gene3D" id="3.40.630.30">
    <property type="match status" value="1"/>
</dbReference>
<reference evidence="2 3" key="1">
    <citation type="journal article" date="2014" name="PLoS ONE">
        <title>Rumen cellulosomics: divergent fiber-degrading strategies revealed by comparative genome-wide analysis of six ruminococcal strains.</title>
        <authorList>
            <person name="Dassa B."/>
            <person name="Borovok I."/>
            <person name="Ruimy-Israeli V."/>
            <person name="Lamed R."/>
            <person name="Flint H.J."/>
            <person name="Duncan S.H."/>
            <person name="Henrissat B."/>
            <person name="Coutinho P."/>
            <person name="Morrison M."/>
            <person name="Mosoni P."/>
            <person name="Yeoman C.J."/>
            <person name="White B.A."/>
            <person name="Bayer E.A."/>
        </authorList>
    </citation>
    <scope>NUCLEOTIDE SEQUENCE [LARGE SCALE GENOMIC DNA]</scope>
    <source>
        <strain evidence="2 3">007c</strain>
    </source>
</reference>